<evidence type="ECO:0000313" key="1">
    <source>
        <dbReference type="EMBL" id="GAG49636.1"/>
    </source>
</evidence>
<dbReference type="AlphaFoldDB" id="X0ZN71"/>
<feature type="non-terminal residue" evidence="1">
    <location>
        <position position="34"/>
    </location>
</feature>
<dbReference type="EMBL" id="BARS01057227">
    <property type="protein sequence ID" value="GAG49636.1"/>
    <property type="molecule type" value="Genomic_DNA"/>
</dbReference>
<reference evidence="1" key="1">
    <citation type="journal article" date="2014" name="Front. Microbiol.">
        <title>High frequency of phylogenetically diverse reductive dehalogenase-homologous genes in deep subseafloor sedimentary metagenomes.</title>
        <authorList>
            <person name="Kawai M."/>
            <person name="Futagami T."/>
            <person name="Toyoda A."/>
            <person name="Takaki Y."/>
            <person name="Nishi S."/>
            <person name="Hori S."/>
            <person name="Arai W."/>
            <person name="Tsubouchi T."/>
            <person name="Morono Y."/>
            <person name="Uchiyama I."/>
            <person name="Ito T."/>
            <person name="Fujiyama A."/>
            <person name="Inagaki F."/>
            <person name="Takami H."/>
        </authorList>
    </citation>
    <scope>NUCLEOTIDE SEQUENCE</scope>
    <source>
        <strain evidence="1">Expedition CK06-06</strain>
    </source>
</reference>
<proteinExistence type="predicted"/>
<sequence>MKFETLGKKERKILLKAFDYKLDKLKCQLCKKKV</sequence>
<organism evidence="1">
    <name type="scientific">marine sediment metagenome</name>
    <dbReference type="NCBI Taxonomy" id="412755"/>
    <lineage>
        <taxon>unclassified sequences</taxon>
        <taxon>metagenomes</taxon>
        <taxon>ecological metagenomes</taxon>
    </lineage>
</organism>
<protein>
    <submittedName>
        <fullName evidence="1">Uncharacterized protein</fullName>
    </submittedName>
</protein>
<comment type="caution">
    <text evidence="1">The sequence shown here is derived from an EMBL/GenBank/DDBJ whole genome shotgun (WGS) entry which is preliminary data.</text>
</comment>
<name>X0ZN71_9ZZZZ</name>
<accession>X0ZN71</accession>
<gene>
    <name evidence="1" type="ORF">S01H1_83989</name>
</gene>